<comment type="caution">
    <text evidence="2">The sequence shown here is derived from an EMBL/GenBank/DDBJ whole genome shotgun (WGS) entry which is preliminary data.</text>
</comment>
<evidence type="ECO:0000313" key="2">
    <source>
        <dbReference type="EMBL" id="GAA4449137.1"/>
    </source>
</evidence>
<gene>
    <name evidence="2" type="ORF">GCM10023092_02750</name>
</gene>
<feature type="domain" description="Schlafen AlbA-2" evidence="1">
    <location>
        <begin position="30"/>
        <end position="158"/>
    </location>
</feature>
<dbReference type="Proteomes" id="UP001501410">
    <property type="component" value="Unassembled WGS sequence"/>
</dbReference>
<evidence type="ECO:0000259" key="1">
    <source>
        <dbReference type="Pfam" id="PF04326"/>
    </source>
</evidence>
<protein>
    <recommendedName>
        <fullName evidence="1">Schlafen AlbA-2 domain-containing protein</fullName>
    </recommendedName>
</protein>
<proteinExistence type="predicted"/>
<dbReference type="InterPro" id="IPR038461">
    <property type="entry name" value="Schlafen_AlbA_2_dom_sf"/>
</dbReference>
<name>A0ABP8ME14_9BACT</name>
<reference evidence="3" key="1">
    <citation type="journal article" date="2019" name="Int. J. Syst. Evol. Microbiol.">
        <title>The Global Catalogue of Microorganisms (GCM) 10K type strain sequencing project: providing services to taxonomists for standard genome sequencing and annotation.</title>
        <authorList>
            <consortium name="The Broad Institute Genomics Platform"/>
            <consortium name="The Broad Institute Genome Sequencing Center for Infectious Disease"/>
            <person name="Wu L."/>
            <person name="Ma J."/>
        </authorList>
    </citation>
    <scope>NUCLEOTIDE SEQUENCE [LARGE SCALE GENOMIC DNA]</scope>
    <source>
        <strain evidence="3">JCM 31921</strain>
    </source>
</reference>
<evidence type="ECO:0000313" key="3">
    <source>
        <dbReference type="Proteomes" id="UP001501410"/>
    </source>
</evidence>
<dbReference type="Gene3D" id="3.30.950.30">
    <property type="entry name" value="Schlafen, AAA domain"/>
    <property type="match status" value="1"/>
</dbReference>
<dbReference type="Pfam" id="PF04326">
    <property type="entry name" value="SLFN_AlbA_2"/>
    <property type="match status" value="1"/>
</dbReference>
<sequence>MKYSVAIFGKDLYNLTYEDLERFFSSEKEETLNLEFKSFNNQGSYKDKEKVIFKSVCALLNSEGGIIIWGAPSETKDANGNAKATGALTPFDEGLDRDKLINKISSNIIPMPIGIRVMPLKNGDSNNAVIVIEVDKSIDRPHQFDNRYFLRLDGQTRIAPHYLIKALIQGKDFPVLRGHIKLRRITTSANSVVLTFTKLLFNTSQFNNEINAFISIIAYPGDIVVNRTNYNNRNDDTVPILTHGRPLLSHFDVIVSSKDLNKPLTIGLQFGGEKSPSKISSYVYNLNTHLAIGDVVNEEIYLTKKSENELPSEKMSGDEDTIKTLLSM</sequence>
<keyword evidence="3" id="KW-1185">Reference proteome</keyword>
<dbReference type="RefSeq" id="WP_344821915.1">
    <property type="nucleotide sequence ID" value="NZ_BAABEZ010000001.1"/>
</dbReference>
<dbReference type="EMBL" id="BAABEZ010000001">
    <property type="protein sequence ID" value="GAA4449137.1"/>
    <property type="molecule type" value="Genomic_DNA"/>
</dbReference>
<accession>A0ABP8ME14</accession>
<organism evidence="2 3">
    <name type="scientific">Rurimicrobium arvi</name>
    <dbReference type="NCBI Taxonomy" id="2049916"/>
    <lineage>
        <taxon>Bacteria</taxon>
        <taxon>Pseudomonadati</taxon>
        <taxon>Bacteroidota</taxon>
        <taxon>Chitinophagia</taxon>
        <taxon>Chitinophagales</taxon>
        <taxon>Chitinophagaceae</taxon>
        <taxon>Rurimicrobium</taxon>
    </lineage>
</organism>
<dbReference type="InterPro" id="IPR007421">
    <property type="entry name" value="Schlafen_AlbA_2_dom"/>
</dbReference>